<feature type="active site" evidence="6">
    <location>
        <position position="175"/>
    </location>
</feature>
<gene>
    <name evidence="10" type="ORF">E3O32_06975</name>
</gene>
<dbReference type="InterPro" id="IPR008248">
    <property type="entry name" value="CheB-like"/>
</dbReference>
<dbReference type="Pfam" id="PF01339">
    <property type="entry name" value="CheB_methylest"/>
    <property type="match status" value="1"/>
</dbReference>
<evidence type="ECO:0000259" key="8">
    <source>
        <dbReference type="PROSITE" id="PS50110"/>
    </source>
</evidence>
<evidence type="ECO:0000313" key="10">
    <source>
        <dbReference type="EMBL" id="TFC05105.1"/>
    </source>
</evidence>
<keyword evidence="2 6" id="KW-0145">Chemotaxis</keyword>
<feature type="domain" description="CheB-type methylesterase" evidence="9">
    <location>
        <begin position="163"/>
        <end position="351"/>
    </location>
</feature>
<feature type="active site" evidence="6">
    <location>
        <position position="293"/>
    </location>
</feature>
<dbReference type="InterPro" id="IPR011006">
    <property type="entry name" value="CheY-like_superfamily"/>
</dbReference>
<comment type="caution">
    <text evidence="7">Lacks conserved residue(s) required for the propagation of feature annotation.</text>
</comment>
<evidence type="ECO:0000256" key="1">
    <source>
        <dbReference type="ARBA" id="ARBA00022490"/>
    </source>
</evidence>
<dbReference type="GO" id="GO:0000156">
    <property type="term" value="F:phosphorelay response regulator activity"/>
    <property type="evidence" value="ECO:0007669"/>
    <property type="project" value="InterPro"/>
</dbReference>
<protein>
    <recommendedName>
        <fullName evidence="4">protein-glutamate methylesterase</fullName>
        <ecNumber evidence="4">3.1.1.61</ecNumber>
    </recommendedName>
</protein>
<dbReference type="Proteomes" id="UP000297643">
    <property type="component" value="Unassembled WGS sequence"/>
</dbReference>
<dbReference type="InterPro" id="IPR000673">
    <property type="entry name" value="Sig_transdc_resp-reg_Me-estase"/>
</dbReference>
<evidence type="ECO:0000313" key="11">
    <source>
        <dbReference type="Proteomes" id="UP000297643"/>
    </source>
</evidence>
<dbReference type="PIRSF" id="PIRSF000876">
    <property type="entry name" value="RR_chemtxs_CheB"/>
    <property type="match status" value="1"/>
</dbReference>
<dbReference type="GO" id="GO:0006935">
    <property type="term" value="P:chemotaxis"/>
    <property type="evidence" value="ECO:0007669"/>
    <property type="project" value="UniProtKB-UniRule"/>
</dbReference>
<evidence type="ECO:0000259" key="9">
    <source>
        <dbReference type="PROSITE" id="PS50122"/>
    </source>
</evidence>
<dbReference type="AlphaFoldDB" id="A0A4R8WAL8"/>
<dbReference type="PANTHER" id="PTHR42872:SF6">
    <property type="entry name" value="PROTEIN-GLUTAMATE METHYLESTERASE_PROTEIN-GLUTAMINE GLUTAMINASE"/>
    <property type="match status" value="1"/>
</dbReference>
<dbReference type="PROSITE" id="PS50122">
    <property type="entry name" value="CHEB"/>
    <property type="match status" value="1"/>
</dbReference>
<evidence type="ECO:0000256" key="3">
    <source>
        <dbReference type="ARBA" id="ARBA00022801"/>
    </source>
</evidence>
<evidence type="ECO:0000256" key="7">
    <source>
        <dbReference type="PROSITE-ProRule" id="PRU00169"/>
    </source>
</evidence>
<dbReference type="Pfam" id="PF00072">
    <property type="entry name" value="Response_reg"/>
    <property type="match status" value="1"/>
</dbReference>
<organism evidence="10 11">
    <name type="scientific">Cryobacterium mannosilyticum</name>
    <dbReference type="NCBI Taxonomy" id="1259190"/>
    <lineage>
        <taxon>Bacteria</taxon>
        <taxon>Bacillati</taxon>
        <taxon>Actinomycetota</taxon>
        <taxon>Actinomycetes</taxon>
        <taxon>Micrococcales</taxon>
        <taxon>Microbacteriaceae</taxon>
        <taxon>Cryobacterium</taxon>
    </lineage>
</organism>
<dbReference type="InterPro" id="IPR035909">
    <property type="entry name" value="CheB_C"/>
</dbReference>
<evidence type="ECO:0000256" key="5">
    <source>
        <dbReference type="ARBA" id="ARBA00048267"/>
    </source>
</evidence>
<dbReference type="SUPFAM" id="SSF52738">
    <property type="entry name" value="Methylesterase CheB, C-terminal domain"/>
    <property type="match status" value="1"/>
</dbReference>
<accession>A0A4R8WAL8</accession>
<keyword evidence="11" id="KW-1185">Reference proteome</keyword>
<feature type="domain" description="Response regulatory" evidence="8">
    <location>
        <begin position="15"/>
        <end position="133"/>
    </location>
</feature>
<dbReference type="PANTHER" id="PTHR42872">
    <property type="entry name" value="PROTEIN-GLUTAMATE METHYLESTERASE/PROTEIN-GLUTAMINE GLUTAMINASE"/>
    <property type="match status" value="1"/>
</dbReference>
<dbReference type="SUPFAM" id="SSF52172">
    <property type="entry name" value="CheY-like"/>
    <property type="match status" value="1"/>
</dbReference>
<dbReference type="CDD" id="cd16432">
    <property type="entry name" value="CheB_Rec"/>
    <property type="match status" value="1"/>
</dbReference>
<evidence type="ECO:0000256" key="2">
    <source>
        <dbReference type="ARBA" id="ARBA00022500"/>
    </source>
</evidence>
<comment type="catalytic activity">
    <reaction evidence="5">
        <text>[protein]-L-glutamate 5-O-methyl ester + H2O = L-glutamyl-[protein] + methanol + H(+)</text>
        <dbReference type="Rhea" id="RHEA:23236"/>
        <dbReference type="Rhea" id="RHEA-COMP:10208"/>
        <dbReference type="Rhea" id="RHEA-COMP:10311"/>
        <dbReference type="ChEBI" id="CHEBI:15377"/>
        <dbReference type="ChEBI" id="CHEBI:15378"/>
        <dbReference type="ChEBI" id="CHEBI:17790"/>
        <dbReference type="ChEBI" id="CHEBI:29973"/>
        <dbReference type="ChEBI" id="CHEBI:82795"/>
        <dbReference type="EC" id="3.1.1.61"/>
    </reaction>
</comment>
<dbReference type="Gene3D" id="3.40.50.2300">
    <property type="match status" value="1"/>
</dbReference>
<evidence type="ECO:0000256" key="4">
    <source>
        <dbReference type="ARBA" id="ARBA00039140"/>
    </source>
</evidence>
<dbReference type="RefSeq" id="WP_134508006.1">
    <property type="nucleotide sequence ID" value="NZ_SOFM01000017.1"/>
</dbReference>
<dbReference type="Gene3D" id="3.40.50.180">
    <property type="entry name" value="Methylesterase CheB, C-terminal domain"/>
    <property type="match status" value="1"/>
</dbReference>
<name>A0A4R8WAL8_9MICO</name>
<comment type="caution">
    <text evidence="10">The sequence shown here is derived from an EMBL/GenBank/DDBJ whole genome shotgun (WGS) entry which is preliminary data.</text>
</comment>
<feature type="active site" evidence="6">
    <location>
        <position position="201"/>
    </location>
</feature>
<dbReference type="SMART" id="SM00448">
    <property type="entry name" value="REC"/>
    <property type="match status" value="1"/>
</dbReference>
<proteinExistence type="predicted"/>
<keyword evidence="1" id="KW-0963">Cytoplasm</keyword>
<dbReference type="InterPro" id="IPR001789">
    <property type="entry name" value="Sig_transdc_resp-reg_receiver"/>
</dbReference>
<dbReference type="EMBL" id="SOFM01000017">
    <property type="protein sequence ID" value="TFC05105.1"/>
    <property type="molecule type" value="Genomic_DNA"/>
</dbReference>
<reference evidence="10 11" key="1">
    <citation type="submission" date="2019-03" db="EMBL/GenBank/DDBJ databases">
        <title>Genomics of glacier-inhabiting Cryobacterium strains.</title>
        <authorList>
            <person name="Liu Q."/>
            <person name="Xin Y.-H."/>
        </authorList>
    </citation>
    <scope>NUCLEOTIDE SEQUENCE [LARGE SCALE GENOMIC DNA]</scope>
    <source>
        <strain evidence="10 11">RHLT2-21</strain>
    </source>
</reference>
<evidence type="ECO:0000256" key="6">
    <source>
        <dbReference type="PROSITE-ProRule" id="PRU00050"/>
    </source>
</evidence>
<dbReference type="EC" id="3.1.1.61" evidence="4"/>
<dbReference type="GO" id="GO:0008984">
    <property type="term" value="F:protein-glutamate methylesterase activity"/>
    <property type="evidence" value="ECO:0007669"/>
    <property type="project" value="UniProtKB-EC"/>
</dbReference>
<dbReference type="GO" id="GO:0005737">
    <property type="term" value="C:cytoplasm"/>
    <property type="evidence" value="ECO:0007669"/>
    <property type="project" value="InterPro"/>
</dbReference>
<dbReference type="PROSITE" id="PS50110">
    <property type="entry name" value="RESPONSE_REGULATORY"/>
    <property type="match status" value="1"/>
</dbReference>
<keyword evidence="3 6" id="KW-0378">Hydrolase</keyword>
<sequence length="353" mass="36408">MIGPAAAPRSGKSIRVLIIDDLPTDRARLARTLQSDGDIVSLGQVATGPAAIGRVAREHPDVILLGLSTTDGSGQSLIEQVMAHTPTPILVLSTQIENRQSPGAVDALVAGALDVLPAPVRWTPDLEAGLRRTVRQLSRVQTIRHPRGVLARPPGAVPTTPSGRTRQAVVALAASTGGPKALATVLAGLGGLAAPVLVVQHLHPDFTGGLFDWMTRVSALPVEIAVHDQVARPGRVYLAPGGRHLRLGAGLRLVLASTPVTIHQPSANELFQSVARNAGSAGVGVILTGMGDDGAAGLLEMHRANGQTLGQDEESCAVFGMPRAAYRLGAVSDLLSVDLLAAAILRCAARGTA</sequence>